<reference evidence="2" key="1">
    <citation type="submission" date="2023-06" db="EMBL/GenBank/DDBJ databases">
        <title>Genome-scale phylogeny and comparative genomics of the fungal order Sordariales.</title>
        <authorList>
            <consortium name="Lawrence Berkeley National Laboratory"/>
            <person name="Hensen N."/>
            <person name="Bonometti L."/>
            <person name="Westerberg I."/>
            <person name="Brannstrom I.O."/>
            <person name="Guillou S."/>
            <person name="Cros-Aarteil S."/>
            <person name="Calhoun S."/>
            <person name="Haridas S."/>
            <person name="Kuo A."/>
            <person name="Mondo S."/>
            <person name="Pangilinan J."/>
            <person name="Riley R."/>
            <person name="Labutti K."/>
            <person name="Andreopoulos B."/>
            <person name="Lipzen A."/>
            <person name="Chen C."/>
            <person name="Yanf M."/>
            <person name="Daum C."/>
            <person name="Ng V."/>
            <person name="Clum A."/>
            <person name="Steindorff A."/>
            <person name="Ohm R."/>
            <person name="Martin F."/>
            <person name="Silar P."/>
            <person name="Natvig D."/>
            <person name="Lalanne C."/>
            <person name="Gautier V."/>
            <person name="Ament-Velasquez S.L."/>
            <person name="Kruys A."/>
            <person name="Hutchinson M.I."/>
            <person name="Powell A.J."/>
            <person name="Barry K."/>
            <person name="Miller A.N."/>
            <person name="Grigoriev I.V."/>
            <person name="Debuchy R."/>
            <person name="Gladieux P."/>
            <person name="Thoren M.H."/>
            <person name="Johannesson H."/>
        </authorList>
    </citation>
    <scope>NUCLEOTIDE SEQUENCE</scope>
    <source>
        <strain evidence="2">CBS 540.89</strain>
    </source>
</reference>
<organism evidence="2 3">
    <name type="scientific">Apiosordaria backusii</name>
    <dbReference type="NCBI Taxonomy" id="314023"/>
    <lineage>
        <taxon>Eukaryota</taxon>
        <taxon>Fungi</taxon>
        <taxon>Dikarya</taxon>
        <taxon>Ascomycota</taxon>
        <taxon>Pezizomycotina</taxon>
        <taxon>Sordariomycetes</taxon>
        <taxon>Sordariomycetidae</taxon>
        <taxon>Sordariales</taxon>
        <taxon>Lasiosphaeriaceae</taxon>
        <taxon>Apiosordaria</taxon>
    </lineage>
</organism>
<evidence type="ECO:0000256" key="1">
    <source>
        <dbReference type="SAM" id="SignalP"/>
    </source>
</evidence>
<keyword evidence="3" id="KW-1185">Reference proteome</keyword>
<dbReference type="EMBL" id="JAUKTV010000005">
    <property type="protein sequence ID" value="KAK0737550.1"/>
    <property type="molecule type" value="Genomic_DNA"/>
</dbReference>
<evidence type="ECO:0008006" key="4">
    <source>
        <dbReference type="Google" id="ProtNLM"/>
    </source>
</evidence>
<protein>
    <recommendedName>
        <fullName evidence="4">Secreted protein</fullName>
    </recommendedName>
</protein>
<evidence type="ECO:0000313" key="2">
    <source>
        <dbReference type="EMBL" id="KAK0737550.1"/>
    </source>
</evidence>
<dbReference type="Proteomes" id="UP001172159">
    <property type="component" value="Unassembled WGS sequence"/>
</dbReference>
<proteinExistence type="predicted"/>
<keyword evidence="1" id="KW-0732">Signal</keyword>
<accession>A0AA40BNL2</accession>
<gene>
    <name evidence="2" type="ORF">B0T21DRAFT_167422</name>
</gene>
<comment type="caution">
    <text evidence="2">The sequence shown here is derived from an EMBL/GenBank/DDBJ whole genome shotgun (WGS) entry which is preliminary data.</text>
</comment>
<evidence type="ECO:0000313" key="3">
    <source>
        <dbReference type="Proteomes" id="UP001172159"/>
    </source>
</evidence>
<name>A0AA40BNL2_9PEZI</name>
<dbReference type="AlphaFoldDB" id="A0AA40BNL2"/>
<feature type="chain" id="PRO_5041225218" description="Secreted protein" evidence="1">
    <location>
        <begin position="27"/>
        <end position="105"/>
    </location>
</feature>
<feature type="signal peptide" evidence="1">
    <location>
        <begin position="1"/>
        <end position="26"/>
    </location>
</feature>
<sequence length="105" mass="11495">MHWSDMGRFAGSSMCLLSVVLHVSLSCEHDGREFSSPAIICTLQALCVCNMKCCAVHNTPLLSSQTYRFLQALSVSKTAISILNKGLPTPRRGLHTVYSVEQRPG</sequence>